<organism evidence="2 3">
    <name type="scientific">Mya arenaria</name>
    <name type="common">Soft-shell clam</name>
    <dbReference type="NCBI Taxonomy" id="6604"/>
    <lineage>
        <taxon>Eukaryota</taxon>
        <taxon>Metazoa</taxon>
        <taxon>Spiralia</taxon>
        <taxon>Lophotrochozoa</taxon>
        <taxon>Mollusca</taxon>
        <taxon>Bivalvia</taxon>
        <taxon>Autobranchia</taxon>
        <taxon>Heteroconchia</taxon>
        <taxon>Euheterodonta</taxon>
        <taxon>Imparidentia</taxon>
        <taxon>Neoheterodontei</taxon>
        <taxon>Myida</taxon>
        <taxon>Myoidea</taxon>
        <taxon>Myidae</taxon>
        <taxon>Mya</taxon>
    </lineage>
</organism>
<evidence type="ECO:0000313" key="3">
    <source>
        <dbReference type="Proteomes" id="UP001164746"/>
    </source>
</evidence>
<feature type="region of interest" description="Disordered" evidence="1">
    <location>
        <begin position="652"/>
        <end position="674"/>
    </location>
</feature>
<evidence type="ECO:0000313" key="2">
    <source>
        <dbReference type="EMBL" id="WAR09183.1"/>
    </source>
</evidence>
<dbReference type="EMBL" id="CP111017">
    <property type="protein sequence ID" value="WAR09183.1"/>
    <property type="molecule type" value="Genomic_DNA"/>
</dbReference>
<feature type="region of interest" description="Disordered" evidence="1">
    <location>
        <begin position="861"/>
        <end position="882"/>
    </location>
</feature>
<evidence type="ECO:0000256" key="1">
    <source>
        <dbReference type="SAM" id="MobiDB-lite"/>
    </source>
</evidence>
<dbReference type="Proteomes" id="UP001164746">
    <property type="component" value="Chromosome 6"/>
</dbReference>
<sequence length="1009" mass="109516">MASLSLLETDIDWNYFGSDHGKSEADGELGSLNRAVDKAILGRQVIVSGAEDLQKWCNSKDNLMIDEPGVKRHFHLVDIDEVNRSGDETCVQTMQGIRNVHQVRNTKQTYELKTRRLSCFCLECQTITGKCINSEVVGEYTHQVLVKSNAGTKKCVKEKATVDTDSKKVGANKHLDKNEIKINVERKSATDADFEARTRRMGKVIAAGETDSKNISDIEHLDKVDKRAEAQQKNVKRKAASDAGIGAKTRRMSKVKAAGENLDQVEAQQKHDKRKAACVSDIGAKTRRLSKDDDIILGEVNRDSIFKKLQAQLASCKTYKELDDKVRNMHRQQPELPEQNEITFVSSKRPIDKTSVPLVKKELIDAGMYPTTIFGDGNCLPRCANIYLEDRYLKAGGSISKDVAKRFAMFSDKYTAQRLTKQTIRHIFQSETLGICKSGAYMGIWQLASLANILMRKVISHYPIYGGRTVHHDLDRYFVPFAKSGLTTLPPVTIMWTHIDGCMLAAKEWFPNHFVVLLRTDKHSTCKTDYEATNMKTDDEEENNDTEMGSSWLSDLLLDVDISIGDISFDEKIAESLADSPVMSTPKEGGPAVLKQSCEEDQSAIFLSVSEEQPSADSLADSPVMSTTEEGGPAVLKQSCEEDQSAIFLSVSEEQPSADSLADSPVMSTPEEVGPAVLKQSCEADQSAIFLSVSEEQPSADSLADSPVMSTPEEVGPAVLKQSCEADQSAIFPSVSQEEPSADSLADSPVMSTPEEVGPAVLKQSCEEDQSAIFLSVSEEQPSADSLADSPVMSTTEEGGPAVLKQSSEADQSAIFPSVSQEEPSADSLADSPVMSTPEEVGPAVLKQSCEADQSAIFLSVSEEQPSADSLADSPVMSTTEEGGPAVLKQSCEADQSAIFLSVSEEQPIADSLADSPVMSTTEEGGPAVLKQSSEADQSAIFPSVSQEEPSADSLADSPVMSTLEEVGQAEEQPSYCTGDYVLVGHGTSLLPAVIHAFEPLKTMDDLIS</sequence>
<feature type="region of interest" description="Disordered" evidence="1">
    <location>
        <begin position="776"/>
        <end position="844"/>
    </location>
</feature>
<gene>
    <name evidence="2" type="ORF">MAR_019141</name>
</gene>
<feature type="region of interest" description="Disordered" evidence="1">
    <location>
        <begin position="733"/>
        <end position="762"/>
    </location>
</feature>
<feature type="region of interest" description="Disordered" evidence="1">
    <location>
        <begin position="694"/>
        <end position="720"/>
    </location>
</feature>
<evidence type="ECO:0008006" key="4">
    <source>
        <dbReference type="Google" id="ProtNLM"/>
    </source>
</evidence>
<dbReference type="PANTHER" id="PTHR46601:SF1">
    <property type="entry name" value="ADF-H DOMAIN-CONTAINING PROTEIN"/>
    <property type="match status" value="1"/>
</dbReference>
<dbReference type="PANTHER" id="PTHR46601">
    <property type="entry name" value="ULP_PROTEASE DOMAIN-CONTAINING PROTEIN"/>
    <property type="match status" value="1"/>
</dbReference>
<accession>A0ABY7EGR0</accession>
<feature type="region of interest" description="Disordered" evidence="1">
    <location>
        <begin position="610"/>
        <end position="633"/>
    </location>
</feature>
<reference evidence="2" key="1">
    <citation type="submission" date="2022-11" db="EMBL/GenBank/DDBJ databases">
        <title>Centuries of genome instability and evolution in soft-shell clam transmissible cancer (bioRxiv).</title>
        <authorList>
            <person name="Hart S.F.M."/>
            <person name="Yonemitsu M.A."/>
            <person name="Giersch R.M."/>
            <person name="Beal B.F."/>
            <person name="Arriagada G."/>
            <person name="Davis B.W."/>
            <person name="Ostrander E.A."/>
            <person name="Goff S.P."/>
            <person name="Metzger M.J."/>
        </authorList>
    </citation>
    <scope>NUCLEOTIDE SEQUENCE</scope>
    <source>
        <strain evidence="2">MELC-2E11</strain>
        <tissue evidence="2">Siphon/mantle</tissue>
    </source>
</reference>
<protein>
    <recommendedName>
        <fullName evidence="4">Vertnin</fullName>
    </recommendedName>
</protein>
<keyword evidence="3" id="KW-1185">Reference proteome</keyword>
<feature type="region of interest" description="Disordered" evidence="1">
    <location>
        <begin position="916"/>
        <end position="955"/>
    </location>
</feature>
<name>A0ABY7EGR0_MYAAR</name>
<proteinExistence type="predicted"/>